<evidence type="ECO:0000259" key="1">
    <source>
        <dbReference type="Pfam" id="PF24832"/>
    </source>
</evidence>
<dbReference type="Pfam" id="PF24832">
    <property type="entry name" value="DUF7716"/>
    <property type="match status" value="1"/>
</dbReference>
<protein>
    <recommendedName>
        <fullName evidence="1">DUF7716 domain-containing protein</fullName>
    </recommendedName>
</protein>
<dbReference type="RefSeq" id="WP_300479586.1">
    <property type="nucleotide sequence ID" value="NZ_JAUOES010000011.1"/>
</dbReference>
<keyword evidence="3" id="KW-1185">Reference proteome</keyword>
<evidence type="ECO:0000313" key="3">
    <source>
        <dbReference type="Proteomes" id="UP001249505"/>
    </source>
</evidence>
<evidence type="ECO:0000313" key="2">
    <source>
        <dbReference type="EMBL" id="MDT3280979.1"/>
    </source>
</evidence>
<dbReference type="EMBL" id="JAUOES010000011">
    <property type="protein sequence ID" value="MDT3280979.1"/>
    <property type="molecule type" value="Genomic_DNA"/>
</dbReference>
<comment type="caution">
    <text evidence="2">The sequence shown here is derived from an EMBL/GenBank/DDBJ whole genome shotgun (WGS) entry which is preliminary data.</text>
</comment>
<dbReference type="Proteomes" id="UP001249505">
    <property type="component" value="Unassembled WGS sequence"/>
</dbReference>
<name>A0ABU3G202_9GAMM</name>
<gene>
    <name evidence="2" type="ORF">Q4Q50_11840</name>
</gene>
<dbReference type="InterPro" id="IPR056133">
    <property type="entry name" value="DUF7716"/>
</dbReference>
<organism evidence="2 3">
    <name type="scientific">Shewanella scandinavica</name>
    <dbReference type="NCBI Taxonomy" id="3063538"/>
    <lineage>
        <taxon>Bacteria</taxon>
        <taxon>Pseudomonadati</taxon>
        <taxon>Pseudomonadota</taxon>
        <taxon>Gammaproteobacteria</taxon>
        <taxon>Alteromonadales</taxon>
        <taxon>Shewanellaceae</taxon>
        <taxon>Shewanella</taxon>
    </lineage>
</organism>
<proteinExistence type="predicted"/>
<sequence length="118" mass="13935">MDIGSFLGESEPLKSWVNKCITQRGLQYWLVYQDTAENEILQLTTRLLPIVDDMRDWSNEEIDEFEDSLINNGYCYLLNMDQIEDVIDNLKQQKAQPSEQELLEAIIFYYERDAFISL</sequence>
<accession>A0ABU3G202</accession>
<reference evidence="2 3" key="1">
    <citation type="submission" date="2023-07" db="EMBL/GenBank/DDBJ databases">
        <title>Novel Shewanella species isolated from Baltic Sea sediments.</title>
        <authorList>
            <person name="Martin-Rodriguez A.J."/>
        </authorList>
    </citation>
    <scope>NUCLEOTIDE SEQUENCE [LARGE SCALE GENOMIC DNA]</scope>
    <source>
        <strain evidence="2 3">SP2S1-2</strain>
    </source>
</reference>
<feature type="domain" description="DUF7716" evidence="1">
    <location>
        <begin position="39"/>
        <end position="117"/>
    </location>
</feature>